<dbReference type="Pfam" id="PF00593">
    <property type="entry name" value="TonB_dep_Rec_b-barrel"/>
    <property type="match status" value="1"/>
</dbReference>
<keyword evidence="11 14" id="KW-0472">Membrane</keyword>
<feature type="domain" description="TonB-dependent receptor plug" evidence="18">
    <location>
        <begin position="84"/>
        <end position="179"/>
    </location>
</feature>
<sequence length="729" mass="83527">MLKYTLLIMIIYININLNNFFVNFFLKYIRKKMKKSLFRVLFSLFITIKVFSSQELESVLVIGSQKSYFEEFSSTSLKSEFNDRQNPYSSLVIKNQLIEDLQAQRVEDTYDYTTGVTKAGKRADSIIIRGFEVDLQNIQVNGMPGLISTFGSPTTANIERIEIVKGAASVLYGNMKAGGFVNIQTKKPQAQNKVMFESSFQTYMSNKSNFAKDNGVSTTLDATGSLKDNLFYRFITVYESYDSYRDNVNEKNFHLYPSFLWNIDDDSSLLVALEYGKEKGSADDGLFVANKNINTAASINTVYQEKDDFDNDKGKAFNLNYDNFINDKLSYNLSLRSVWHEDERKLYENRKVNNALNIENTTLTRRNRHQYNKRDWHSLDTNFKYDINTGKIRHNLITGLSLNYRKTDFDRKIFGNNVSSNINIYNPIYGASATKKEGTKRKTLYKSVGIYLQDKLNITNDFTLVASTRLDKTKIDFFCQRGNCNDNNTTQTSNLVGSLGAIYNFNEIVSFYTSYGQNYDPTTAERVDSSGNGLDSEKAEQIEIGTKLNLSEKLNTSLSLYKVNKENVAQLDNLGYYELKGEVESKGYEVDIQWLPISNWQIKTGYSYNKSKYITGNDVGNIPSNTPKITTYVFSRYNFAKKIYNGNLGISAGIVYKDKIYTSSSSLKAVELPSFTRYDLGLHYNIKDWEISLNVENLTDKKYYESGIEDYKIAIGEPRKITFNLKKTF</sequence>
<gene>
    <name evidence="19" type="ORF">CP985_06675</name>
</gene>
<dbReference type="SUPFAM" id="SSF56935">
    <property type="entry name" value="Porins"/>
    <property type="match status" value="1"/>
</dbReference>
<comment type="similarity">
    <text evidence="2 14 15">Belongs to the TonB-dependent receptor family.</text>
</comment>
<evidence type="ECO:0000259" key="17">
    <source>
        <dbReference type="Pfam" id="PF00593"/>
    </source>
</evidence>
<evidence type="ECO:0000256" key="10">
    <source>
        <dbReference type="ARBA" id="ARBA00023077"/>
    </source>
</evidence>
<reference evidence="19 20" key="1">
    <citation type="submission" date="2017-09" db="EMBL/GenBank/DDBJ databases">
        <title>Genomics of the genus Arcobacter.</title>
        <authorList>
            <person name="Perez-Cataluna A."/>
            <person name="Figueras M.J."/>
            <person name="Salas-Masso N."/>
        </authorList>
    </citation>
    <scope>NUCLEOTIDE SEQUENCE [LARGE SCALE GENOMIC DNA]</scope>
    <source>
        <strain evidence="19 20">CECT 7386</strain>
    </source>
</reference>
<dbReference type="PANTHER" id="PTHR32552">
    <property type="entry name" value="FERRICHROME IRON RECEPTOR-RELATED"/>
    <property type="match status" value="1"/>
</dbReference>
<keyword evidence="5" id="KW-0410">Iron transport</keyword>
<evidence type="ECO:0000256" key="5">
    <source>
        <dbReference type="ARBA" id="ARBA00022496"/>
    </source>
</evidence>
<dbReference type="AlphaFoldDB" id="A0AAX2AGJ6"/>
<organism evidence="19 20">
    <name type="scientific">Malaciobacter mytili LMG 24559</name>
    <dbReference type="NCBI Taxonomy" id="1032238"/>
    <lineage>
        <taxon>Bacteria</taxon>
        <taxon>Pseudomonadati</taxon>
        <taxon>Campylobacterota</taxon>
        <taxon>Epsilonproteobacteria</taxon>
        <taxon>Campylobacterales</taxon>
        <taxon>Arcobacteraceae</taxon>
        <taxon>Malaciobacter</taxon>
    </lineage>
</organism>
<evidence type="ECO:0000256" key="13">
    <source>
        <dbReference type="ARBA" id="ARBA00023237"/>
    </source>
</evidence>
<accession>A0AAX2AGJ6</accession>
<keyword evidence="20" id="KW-1185">Reference proteome</keyword>
<dbReference type="PROSITE" id="PS52016">
    <property type="entry name" value="TONB_DEPENDENT_REC_3"/>
    <property type="match status" value="1"/>
</dbReference>
<dbReference type="InterPro" id="IPR012910">
    <property type="entry name" value="Plug_dom"/>
</dbReference>
<comment type="caution">
    <text evidence="19">The sequence shown here is derived from an EMBL/GenBank/DDBJ whole genome shotgun (WGS) entry which is preliminary data.</text>
</comment>
<evidence type="ECO:0000256" key="2">
    <source>
        <dbReference type="ARBA" id="ARBA00009810"/>
    </source>
</evidence>
<evidence type="ECO:0008006" key="21">
    <source>
        <dbReference type="Google" id="ProtNLM"/>
    </source>
</evidence>
<evidence type="ECO:0000256" key="12">
    <source>
        <dbReference type="ARBA" id="ARBA00023170"/>
    </source>
</evidence>
<keyword evidence="9" id="KW-0406">Ion transport</keyword>
<dbReference type="InterPro" id="IPR036942">
    <property type="entry name" value="Beta-barrel_TonB_sf"/>
</dbReference>
<feature type="transmembrane region" description="Helical" evidence="16">
    <location>
        <begin position="6"/>
        <end position="29"/>
    </location>
</feature>
<keyword evidence="4 14" id="KW-1134">Transmembrane beta strand</keyword>
<dbReference type="PANTHER" id="PTHR32552:SF68">
    <property type="entry name" value="FERRICHROME OUTER MEMBRANE TRANSPORTER_PHAGE RECEPTOR"/>
    <property type="match status" value="1"/>
</dbReference>
<evidence type="ECO:0000256" key="15">
    <source>
        <dbReference type="RuleBase" id="RU003357"/>
    </source>
</evidence>
<dbReference type="EMBL" id="NXID01000021">
    <property type="protein sequence ID" value="RXK15770.1"/>
    <property type="molecule type" value="Genomic_DNA"/>
</dbReference>
<dbReference type="GO" id="GO:0015891">
    <property type="term" value="P:siderophore transport"/>
    <property type="evidence" value="ECO:0007669"/>
    <property type="project" value="InterPro"/>
</dbReference>
<evidence type="ECO:0000259" key="18">
    <source>
        <dbReference type="Pfam" id="PF07715"/>
    </source>
</evidence>
<dbReference type="GO" id="GO:0009279">
    <property type="term" value="C:cell outer membrane"/>
    <property type="evidence" value="ECO:0007669"/>
    <property type="project" value="UniProtKB-SubCell"/>
</dbReference>
<evidence type="ECO:0000256" key="9">
    <source>
        <dbReference type="ARBA" id="ARBA00023065"/>
    </source>
</evidence>
<dbReference type="CDD" id="cd01347">
    <property type="entry name" value="ligand_gated_channel"/>
    <property type="match status" value="1"/>
</dbReference>
<comment type="subcellular location">
    <subcellularLocation>
        <location evidence="1 14">Cell outer membrane</location>
        <topology evidence="1 14">Multi-pass membrane protein</topology>
    </subcellularLocation>
</comment>
<evidence type="ECO:0000313" key="20">
    <source>
        <dbReference type="Proteomes" id="UP000290092"/>
    </source>
</evidence>
<dbReference type="NCBIfam" id="TIGR01783">
    <property type="entry name" value="TonB-siderophor"/>
    <property type="match status" value="1"/>
</dbReference>
<keyword evidence="12" id="KW-0675">Receptor</keyword>
<evidence type="ECO:0000256" key="14">
    <source>
        <dbReference type="PROSITE-ProRule" id="PRU01360"/>
    </source>
</evidence>
<keyword evidence="3 14" id="KW-0813">Transport</keyword>
<dbReference type="Proteomes" id="UP000290092">
    <property type="component" value="Unassembled WGS sequence"/>
</dbReference>
<keyword evidence="10 15" id="KW-0798">TonB box</keyword>
<dbReference type="Pfam" id="PF07715">
    <property type="entry name" value="Plug"/>
    <property type="match status" value="1"/>
</dbReference>
<evidence type="ECO:0000256" key="8">
    <source>
        <dbReference type="ARBA" id="ARBA00023004"/>
    </source>
</evidence>
<dbReference type="GO" id="GO:0015344">
    <property type="term" value="F:siderophore uptake transmembrane transporter activity"/>
    <property type="evidence" value="ECO:0007669"/>
    <property type="project" value="TreeGrafter"/>
</dbReference>
<dbReference type="InterPro" id="IPR000531">
    <property type="entry name" value="Beta-barrel_TonB"/>
</dbReference>
<evidence type="ECO:0000256" key="1">
    <source>
        <dbReference type="ARBA" id="ARBA00004571"/>
    </source>
</evidence>
<dbReference type="InterPro" id="IPR039426">
    <property type="entry name" value="TonB-dep_rcpt-like"/>
</dbReference>
<evidence type="ECO:0000256" key="4">
    <source>
        <dbReference type="ARBA" id="ARBA00022452"/>
    </source>
</evidence>
<keyword evidence="8" id="KW-0408">Iron</keyword>
<evidence type="ECO:0000256" key="11">
    <source>
        <dbReference type="ARBA" id="ARBA00023136"/>
    </source>
</evidence>
<dbReference type="InterPro" id="IPR037066">
    <property type="entry name" value="Plug_dom_sf"/>
</dbReference>
<keyword evidence="16" id="KW-1133">Transmembrane helix</keyword>
<keyword evidence="13 14" id="KW-0998">Cell outer membrane</keyword>
<name>A0AAX2AGJ6_9BACT</name>
<evidence type="ECO:0000256" key="3">
    <source>
        <dbReference type="ARBA" id="ARBA00022448"/>
    </source>
</evidence>
<dbReference type="Gene3D" id="2.170.130.10">
    <property type="entry name" value="TonB-dependent receptor, plug domain"/>
    <property type="match status" value="1"/>
</dbReference>
<keyword evidence="6 14" id="KW-0812">Transmembrane</keyword>
<dbReference type="InterPro" id="IPR010105">
    <property type="entry name" value="TonB_sidphr_rcpt"/>
</dbReference>
<protein>
    <recommendedName>
        <fullName evidence="21">TonB-dependent siderophore receptor</fullName>
    </recommendedName>
</protein>
<evidence type="ECO:0000313" key="19">
    <source>
        <dbReference type="EMBL" id="RXK15770.1"/>
    </source>
</evidence>
<keyword evidence="7" id="KW-0732">Signal</keyword>
<dbReference type="Gene3D" id="2.40.170.20">
    <property type="entry name" value="TonB-dependent receptor, beta-barrel domain"/>
    <property type="match status" value="1"/>
</dbReference>
<evidence type="ECO:0000256" key="6">
    <source>
        <dbReference type="ARBA" id="ARBA00022692"/>
    </source>
</evidence>
<evidence type="ECO:0000256" key="16">
    <source>
        <dbReference type="SAM" id="Phobius"/>
    </source>
</evidence>
<evidence type="ECO:0000256" key="7">
    <source>
        <dbReference type="ARBA" id="ARBA00022729"/>
    </source>
</evidence>
<proteinExistence type="inferred from homology"/>
<feature type="domain" description="TonB-dependent receptor-like beta-barrel" evidence="17">
    <location>
        <begin position="261"/>
        <end position="698"/>
    </location>
</feature>
<dbReference type="GO" id="GO:0038023">
    <property type="term" value="F:signaling receptor activity"/>
    <property type="evidence" value="ECO:0007669"/>
    <property type="project" value="InterPro"/>
</dbReference>